<reference evidence="1 5" key="2">
    <citation type="submission" date="2020-02" db="EMBL/GenBank/DDBJ databases">
        <title>Whole genome shot-gun sequencing of clinical Carbapenem resistant A. baumannii.</title>
        <authorList>
            <person name="Veeraraghavan B."/>
            <person name="Mathur P."/>
            <person name="Vijayakumar S."/>
            <person name="Vasudevan K."/>
            <person name="Lincy M."/>
            <person name="Kirubananthan A."/>
        </authorList>
    </citation>
    <scope>NUCLEOTIDE SEQUENCE [LARGE SCALE GENOMIC DNA]</scope>
    <source>
        <strain evidence="1 5">SP816</strain>
    </source>
</reference>
<dbReference type="Gene3D" id="3.90.320.10">
    <property type="match status" value="1"/>
</dbReference>
<dbReference type="Proteomes" id="UP000197394">
    <property type="component" value="Unassembled WGS sequence"/>
</dbReference>
<protein>
    <submittedName>
        <fullName evidence="2">Uncharacterized protein</fullName>
    </submittedName>
</protein>
<dbReference type="Proteomes" id="UP000470018">
    <property type="component" value="Unassembled WGS sequence"/>
</dbReference>
<sequence length="212" mass="24694">MIPFRASGVGKLMAYPEKDTIPEGALSHIYEIASQILLDWQPELNTPEIEKGKVVEDQSIALLNQVTGNFYVKNKTRITTDLFTGEWDIDEQDEDIIIDIKSAYSKKTFPIEIKAGDKKLYEWQLDNYMLIRDLNRSAIAYTLVDTPDYLIKKYENIDWHVVGHIPPERRVTMFYKERDATREKQLIRRAEICQDLLCEILDKKGYKFEVAA</sequence>
<dbReference type="SUPFAM" id="SSF52980">
    <property type="entry name" value="Restriction endonuclease-like"/>
    <property type="match status" value="1"/>
</dbReference>
<dbReference type="EMBL" id="NGKM01000001">
    <property type="protein sequence ID" value="OWK68441.1"/>
    <property type="molecule type" value="Genomic_DNA"/>
</dbReference>
<dbReference type="RefSeq" id="WP_045543811.1">
    <property type="nucleotide sequence ID" value="NZ_AP014649.1"/>
</dbReference>
<reference evidence="2 4" key="1">
    <citation type="submission" date="2017-05" db="EMBL/GenBank/DDBJ databases">
        <title>Draft genome sequence of MDR A. baumannii AB360.</title>
        <authorList>
            <person name="Wareham D.W."/>
            <person name="Bean D.C."/>
        </authorList>
    </citation>
    <scope>NUCLEOTIDE SEQUENCE [LARGE SCALE GENOMIC DNA]</scope>
    <source>
        <strain evidence="2 4">AB360</strain>
    </source>
</reference>
<evidence type="ECO:0000313" key="2">
    <source>
        <dbReference type="EMBL" id="OWK68441.1"/>
    </source>
</evidence>
<evidence type="ECO:0000313" key="1">
    <source>
        <dbReference type="EMBL" id="NDW42632.1"/>
    </source>
</evidence>
<dbReference type="EMBL" id="CP072270">
    <property type="protein sequence ID" value="QTK44447.1"/>
    <property type="molecule type" value="Genomic_DNA"/>
</dbReference>
<proteinExistence type="predicted"/>
<accession>A0A246A719</accession>
<dbReference type="InterPro" id="IPR011335">
    <property type="entry name" value="Restrct_endonuc-II-like"/>
</dbReference>
<gene>
    <name evidence="2" type="ORF">CBE85_01515</name>
    <name evidence="1" type="ORF">G3N53_16280</name>
    <name evidence="3" type="ORF">J6E47_05060</name>
</gene>
<dbReference type="Proteomes" id="UP000664966">
    <property type="component" value="Chromosome"/>
</dbReference>
<organism evidence="2 4">
    <name type="scientific">Acinetobacter baumannii</name>
    <dbReference type="NCBI Taxonomy" id="470"/>
    <lineage>
        <taxon>Bacteria</taxon>
        <taxon>Pseudomonadati</taxon>
        <taxon>Pseudomonadota</taxon>
        <taxon>Gammaproteobacteria</taxon>
        <taxon>Moraxellales</taxon>
        <taxon>Moraxellaceae</taxon>
        <taxon>Acinetobacter</taxon>
        <taxon>Acinetobacter calcoaceticus/baumannii complex</taxon>
    </lineage>
</organism>
<dbReference type="AlphaFoldDB" id="A0A246A719"/>
<evidence type="ECO:0000313" key="3">
    <source>
        <dbReference type="EMBL" id="QTK44447.1"/>
    </source>
</evidence>
<evidence type="ECO:0000313" key="4">
    <source>
        <dbReference type="Proteomes" id="UP000197394"/>
    </source>
</evidence>
<name>A0A246A719_ACIBA</name>
<dbReference type="EMBL" id="JAAGTY010000024">
    <property type="protein sequence ID" value="NDW42632.1"/>
    <property type="molecule type" value="Genomic_DNA"/>
</dbReference>
<evidence type="ECO:0000313" key="5">
    <source>
        <dbReference type="Proteomes" id="UP000470018"/>
    </source>
</evidence>
<reference evidence="3" key="3">
    <citation type="submission" date="2021-03" db="EMBL/GenBank/DDBJ databases">
        <title>Complete genome sequencing of Acinetobacter baumannii.</title>
        <authorList>
            <person name="Yadav B."/>
            <person name="Makwana N."/>
            <person name="Kharat A.S."/>
            <person name="Veeraraghavan B."/>
            <person name="Vijayakumar S."/>
            <person name="Priya M."/>
        </authorList>
    </citation>
    <scope>NUCLEOTIDE SEQUENCE</scope>
    <source>
        <strain evidence="3">KSK6</strain>
    </source>
</reference>
<dbReference type="InterPro" id="IPR011604">
    <property type="entry name" value="PDDEXK-like_dom_sf"/>
</dbReference>